<dbReference type="CTD" id="90506"/>
<feature type="region of interest" description="Disordered" evidence="6">
    <location>
        <begin position="235"/>
        <end position="312"/>
    </location>
</feature>
<dbReference type="InterPro" id="IPR001611">
    <property type="entry name" value="Leu-rich_rpt"/>
</dbReference>
<proteinExistence type="predicted"/>
<dbReference type="SUPFAM" id="SSF52058">
    <property type="entry name" value="L domain-like"/>
    <property type="match status" value="1"/>
</dbReference>
<feature type="region of interest" description="Disordered" evidence="6">
    <location>
        <begin position="163"/>
        <end position="194"/>
    </location>
</feature>
<dbReference type="RefSeq" id="XP_017693398.1">
    <property type="nucleotide sequence ID" value="XM_017837909.1"/>
</dbReference>
<dbReference type="Gene3D" id="3.80.10.10">
    <property type="entry name" value="Ribonuclease Inhibitor"/>
    <property type="match status" value="1"/>
</dbReference>
<evidence type="ECO:0000256" key="3">
    <source>
        <dbReference type="ARBA" id="ARBA00022737"/>
    </source>
</evidence>
<keyword evidence="7" id="KW-1185">Reference proteome</keyword>
<gene>
    <name evidence="8" type="primary">LRRC46</name>
</gene>
<dbReference type="InterPro" id="IPR050576">
    <property type="entry name" value="Cilia_flagella_integrity"/>
</dbReference>
<name>A0A6J0J309_9PASS</name>
<dbReference type="InterPro" id="IPR032675">
    <property type="entry name" value="LRR_dom_sf"/>
</dbReference>
<dbReference type="GeneID" id="108508813"/>
<reference evidence="8" key="1">
    <citation type="submission" date="2025-08" db="UniProtKB">
        <authorList>
            <consortium name="RefSeq"/>
        </authorList>
    </citation>
    <scope>IDENTIFICATION</scope>
</reference>
<evidence type="ECO:0000256" key="2">
    <source>
        <dbReference type="ARBA" id="ARBA00022614"/>
    </source>
</evidence>
<feature type="compositionally biased region" description="Polar residues" evidence="6">
    <location>
        <begin position="294"/>
        <end position="305"/>
    </location>
</feature>
<keyword evidence="5" id="KW-0966">Cell projection</keyword>
<dbReference type="Pfam" id="PF14580">
    <property type="entry name" value="LRR_9"/>
    <property type="match status" value="1"/>
</dbReference>
<evidence type="ECO:0000256" key="4">
    <source>
        <dbReference type="ARBA" id="ARBA00023069"/>
    </source>
</evidence>
<comment type="subcellular location">
    <subcellularLocation>
        <location evidence="1">Cell projection</location>
        <location evidence="1">Cilium</location>
    </subcellularLocation>
</comment>
<organism evidence="7 8">
    <name type="scientific">Lepidothrix coronata</name>
    <name type="common">blue-crowned manakin</name>
    <dbReference type="NCBI Taxonomy" id="321398"/>
    <lineage>
        <taxon>Eukaryota</taxon>
        <taxon>Metazoa</taxon>
        <taxon>Chordata</taxon>
        <taxon>Craniata</taxon>
        <taxon>Vertebrata</taxon>
        <taxon>Euteleostomi</taxon>
        <taxon>Archelosauria</taxon>
        <taxon>Archosauria</taxon>
        <taxon>Dinosauria</taxon>
        <taxon>Saurischia</taxon>
        <taxon>Theropoda</taxon>
        <taxon>Coelurosauria</taxon>
        <taxon>Aves</taxon>
        <taxon>Neognathae</taxon>
        <taxon>Neoaves</taxon>
        <taxon>Telluraves</taxon>
        <taxon>Australaves</taxon>
        <taxon>Passeriformes</taxon>
        <taxon>Pipridae</taxon>
        <taxon>Lepidothrix</taxon>
    </lineage>
</organism>
<evidence type="ECO:0000313" key="7">
    <source>
        <dbReference type="Proteomes" id="UP000504624"/>
    </source>
</evidence>
<evidence type="ECO:0000256" key="1">
    <source>
        <dbReference type="ARBA" id="ARBA00004138"/>
    </source>
</evidence>
<evidence type="ECO:0000256" key="6">
    <source>
        <dbReference type="SAM" id="MobiDB-lite"/>
    </source>
</evidence>
<accession>A0A6J0J309</accession>
<keyword evidence="4" id="KW-0969">Cilium</keyword>
<protein>
    <submittedName>
        <fullName evidence="8">Leucine-rich repeat-containing protein 46</fullName>
    </submittedName>
</protein>
<dbReference type="SMART" id="SM00365">
    <property type="entry name" value="LRR_SD22"/>
    <property type="match status" value="2"/>
</dbReference>
<dbReference type="PANTHER" id="PTHR45973">
    <property type="entry name" value="PROTEIN PHOSPHATASE 1 REGULATORY SUBUNIT SDS22-RELATED"/>
    <property type="match status" value="1"/>
</dbReference>
<dbReference type="AlphaFoldDB" id="A0A6J0J309"/>
<evidence type="ECO:0000313" key="8">
    <source>
        <dbReference type="RefSeq" id="XP_017693398.1"/>
    </source>
</evidence>
<keyword evidence="2" id="KW-0433">Leucine-rich repeat</keyword>
<feature type="compositionally biased region" description="Basic and acidic residues" evidence="6">
    <location>
        <begin position="1"/>
        <end position="15"/>
    </location>
</feature>
<sequence length="312" mass="34516">MSEQEEKTLCGDREGTSPGVTLSDSLVLTRSRSTELLPPSTIRLDRENISCIGKLRDQGGIHSLYLQQNKIERIENLGCFPNLRFLCLAGNRIQRVENLQPLPHLCALDLSHNLIQVLDTEELPRSLQILDLTGNECTRQQGYRELVLGALPHLLQLDAQPLHGKEEEGGGSSRGEDEDDELLPEPSGPFTVDRGFFADLRRELVGHSQRRRRETLEEHRARLEELQERRDLLLSRDGDGAPGPTAPQPWQGHSRPRAQPGTPLRGSRGSQRAPGGVQSRSKALEKETGAKGTGNRQLSQISLSSAAPHGPE</sequence>
<dbReference type="Proteomes" id="UP000504624">
    <property type="component" value="Unplaced"/>
</dbReference>
<dbReference type="OrthoDB" id="7451790at2759"/>
<dbReference type="PANTHER" id="PTHR45973:SF9">
    <property type="entry name" value="LEUCINE-RICH REPEAT-CONTAINING PROTEIN 46"/>
    <property type="match status" value="1"/>
</dbReference>
<feature type="region of interest" description="Disordered" evidence="6">
    <location>
        <begin position="1"/>
        <end position="21"/>
    </location>
</feature>
<keyword evidence="3" id="KW-0677">Repeat</keyword>
<dbReference type="PROSITE" id="PS51450">
    <property type="entry name" value="LRR"/>
    <property type="match status" value="2"/>
</dbReference>
<evidence type="ECO:0000256" key="5">
    <source>
        <dbReference type="ARBA" id="ARBA00023273"/>
    </source>
</evidence>